<feature type="transmembrane region" description="Helical" evidence="1">
    <location>
        <begin position="102"/>
        <end position="132"/>
    </location>
</feature>
<dbReference type="RefSeq" id="WP_004285011.1">
    <property type="nucleotide sequence ID" value="NZ_CAUJRG010000023.1"/>
</dbReference>
<dbReference type="STRING" id="28091.SAMEA3174300_00484"/>
<feature type="transmembrane region" description="Helical" evidence="1">
    <location>
        <begin position="264"/>
        <end position="282"/>
    </location>
</feature>
<evidence type="ECO:0000313" key="3">
    <source>
        <dbReference type="Proteomes" id="UP000272771"/>
    </source>
</evidence>
<keyword evidence="3" id="KW-1185">Reference proteome</keyword>
<dbReference type="EMBL" id="LR134533">
    <property type="protein sequence ID" value="VEJ52016.1"/>
    <property type="molecule type" value="Genomic_DNA"/>
</dbReference>
<dbReference type="OrthoDB" id="1524053at2"/>
<feature type="transmembrane region" description="Helical" evidence="1">
    <location>
        <begin position="237"/>
        <end position="257"/>
    </location>
</feature>
<feature type="transmembrane region" description="Helical" evidence="1">
    <location>
        <begin position="61"/>
        <end position="82"/>
    </location>
</feature>
<reference evidence="2 3" key="1">
    <citation type="submission" date="2018-12" db="EMBL/GenBank/DDBJ databases">
        <authorList>
            <consortium name="Pathogen Informatics"/>
        </authorList>
    </citation>
    <scope>NUCLEOTIDE SEQUENCE [LARGE SCALE GENOMIC DNA]</scope>
    <source>
        <strain evidence="2 3">NCTC12742</strain>
    </source>
</reference>
<evidence type="ECO:0000313" key="2">
    <source>
        <dbReference type="EMBL" id="VEJ52016.1"/>
    </source>
</evidence>
<dbReference type="AlphaFoldDB" id="A0A448VQD2"/>
<protein>
    <submittedName>
        <fullName evidence="2">Membrane protein</fullName>
    </submittedName>
</protein>
<feature type="transmembrane region" description="Helical" evidence="1">
    <location>
        <begin position="144"/>
        <end position="165"/>
    </location>
</feature>
<proteinExistence type="predicted"/>
<sequence length="294" mass="31361">MIYLMISILCSVSVSVLLKVARSKKIDIEQAVGVNYIVAIALCMLVLKPDLGAWQKLLPTWWVFAALGVLLPSVFVVMGRAVAQAGIVKSDAAQRLSLFLPITASFLIFGETLTQGRIIGIALAFVALFCLLWKEGGGKKSDSLIKEAGLLLGVWLGYGVIDILFKQLAKSGSALSGSLLVAFCLSAVLMFGYLFYKGSKWNMAGVLGGVVLGALNFANILTYIWAHRAMSENPTLVFAGMNIGVIVLGTLVGAAVFKEKVSTINAAGIVIAVCAIICLFYWSSIAPLFRVFGI</sequence>
<keyword evidence="1" id="KW-1133">Transmembrane helix</keyword>
<dbReference type="InterPro" id="IPR037185">
    <property type="entry name" value="EmrE-like"/>
</dbReference>
<feature type="transmembrane region" description="Helical" evidence="1">
    <location>
        <begin position="177"/>
        <end position="196"/>
    </location>
</feature>
<feature type="transmembrane region" description="Helical" evidence="1">
    <location>
        <begin position="33"/>
        <end position="49"/>
    </location>
</feature>
<name>A0A448VQD2_9NEIS</name>
<keyword evidence="1" id="KW-0472">Membrane</keyword>
<accession>A0A448VQD2</accession>
<keyword evidence="1" id="KW-0812">Transmembrane</keyword>
<dbReference type="Proteomes" id="UP000272771">
    <property type="component" value="Chromosome"/>
</dbReference>
<evidence type="ECO:0000256" key="1">
    <source>
        <dbReference type="SAM" id="Phobius"/>
    </source>
</evidence>
<organism evidence="2 3">
    <name type="scientific">Neisseria weaveri</name>
    <dbReference type="NCBI Taxonomy" id="28091"/>
    <lineage>
        <taxon>Bacteria</taxon>
        <taxon>Pseudomonadati</taxon>
        <taxon>Pseudomonadota</taxon>
        <taxon>Betaproteobacteria</taxon>
        <taxon>Neisseriales</taxon>
        <taxon>Neisseriaceae</taxon>
        <taxon>Neisseria</taxon>
    </lineage>
</organism>
<gene>
    <name evidence="2" type="ORF">NCTC12742_01929</name>
</gene>
<feature type="transmembrane region" description="Helical" evidence="1">
    <location>
        <begin position="203"/>
        <end position="225"/>
    </location>
</feature>
<dbReference type="SUPFAM" id="SSF103481">
    <property type="entry name" value="Multidrug resistance efflux transporter EmrE"/>
    <property type="match status" value="1"/>
</dbReference>